<dbReference type="InterPro" id="IPR019606">
    <property type="entry name" value="GerMN"/>
</dbReference>
<evidence type="ECO:0000259" key="2">
    <source>
        <dbReference type="Pfam" id="PF10646"/>
    </source>
</evidence>
<dbReference type="EMBL" id="BAAABW010000013">
    <property type="protein sequence ID" value="GAA0346282.1"/>
    <property type="molecule type" value="Genomic_DNA"/>
</dbReference>
<accession>A0ABP3GIH7</accession>
<organism evidence="3 4">
    <name type="scientific">Streptomyces blastmyceticus</name>
    <dbReference type="NCBI Taxonomy" id="68180"/>
    <lineage>
        <taxon>Bacteria</taxon>
        <taxon>Bacillati</taxon>
        <taxon>Actinomycetota</taxon>
        <taxon>Actinomycetes</taxon>
        <taxon>Kitasatosporales</taxon>
        <taxon>Streptomycetaceae</taxon>
        <taxon>Streptomyces</taxon>
    </lineage>
</organism>
<protein>
    <submittedName>
        <fullName evidence="3">Lipoprotein</fullName>
    </submittedName>
</protein>
<reference evidence="4" key="1">
    <citation type="journal article" date="2019" name="Int. J. Syst. Evol. Microbiol.">
        <title>The Global Catalogue of Microorganisms (GCM) 10K type strain sequencing project: providing services to taxonomists for standard genome sequencing and annotation.</title>
        <authorList>
            <consortium name="The Broad Institute Genomics Platform"/>
            <consortium name="The Broad Institute Genome Sequencing Center for Infectious Disease"/>
            <person name="Wu L."/>
            <person name="Ma J."/>
        </authorList>
    </citation>
    <scope>NUCLEOTIDE SEQUENCE [LARGE SCALE GENOMIC DNA]</scope>
    <source>
        <strain evidence="4">JCM 4565</strain>
    </source>
</reference>
<evidence type="ECO:0000313" key="3">
    <source>
        <dbReference type="EMBL" id="GAA0346282.1"/>
    </source>
</evidence>
<proteinExistence type="predicted"/>
<sequence>MPTKAPSRPLWRTARTAGAALLAIWALAACGVPDTGPTADGAPAGGARTADAAHWLRVYFVAPNGSWPAARPAPVGAGPQQVLDELLAGPTRDERARGLVSALPAGTHRVRAEPTAPGTVDLYLPWLVSELDRAAVNQLVCTAAAAPGVPGGKRPADVVVHVHESGLSGGPWPVMCDETGAAAPVGAPRGTR</sequence>
<dbReference type="Proteomes" id="UP001500063">
    <property type="component" value="Unassembled WGS sequence"/>
</dbReference>
<feature type="chain" id="PRO_5045239882" evidence="1">
    <location>
        <begin position="29"/>
        <end position="192"/>
    </location>
</feature>
<keyword evidence="1" id="KW-0732">Signal</keyword>
<feature type="signal peptide" evidence="1">
    <location>
        <begin position="1"/>
        <end position="28"/>
    </location>
</feature>
<comment type="caution">
    <text evidence="3">The sequence shown here is derived from an EMBL/GenBank/DDBJ whole genome shotgun (WGS) entry which is preliminary data.</text>
</comment>
<evidence type="ECO:0000313" key="4">
    <source>
        <dbReference type="Proteomes" id="UP001500063"/>
    </source>
</evidence>
<gene>
    <name evidence="3" type="ORF">GCM10010319_23380</name>
</gene>
<name>A0ABP3GIH7_9ACTN</name>
<evidence type="ECO:0000256" key="1">
    <source>
        <dbReference type="SAM" id="SignalP"/>
    </source>
</evidence>
<dbReference type="PROSITE" id="PS51257">
    <property type="entry name" value="PROKAR_LIPOPROTEIN"/>
    <property type="match status" value="1"/>
</dbReference>
<keyword evidence="3" id="KW-0449">Lipoprotein</keyword>
<keyword evidence="4" id="KW-1185">Reference proteome</keyword>
<dbReference type="RefSeq" id="WP_344117695.1">
    <property type="nucleotide sequence ID" value="NZ_BAAABW010000013.1"/>
</dbReference>
<feature type="domain" description="GerMN" evidence="2">
    <location>
        <begin position="58"/>
        <end position="149"/>
    </location>
</feature>
<dbReference type="Pfam" id="PF10646">
    <property type="entry name" value="Germane"/>
    <property type="match status" value="1"/>
</dbReference>